<dbReference type="InterPro" id="IPR043132">
    <property type="entry name" value="BCAT-like_C"/>
</dbReference>
<dbReference type="EMBL" id="JAATJE010000002">
    <property type="protein sequence ID" value="NJC34891.1"/>
    <property type="molecule type" value="Genomic_DNA"/>
</dbReference>
<evidence type="ECO:0000256" key="4">
    <source>
        <dbReference type="ARBA" id="ARBA00022898"/>
    </source>
</evidence>
<evidence type="ECO:0000313" key="9">
    <source>
        <dbReference type="Proteomes" id="UP000734218"/>
    </source>
</evidence>
<evidence type="ECO:0000256" key="2">
    <source>
        <dbReference type="ARBA" id="ARBA00009320"/>
    </source>
</evidence>
<organism evidence="8 9">
    <name type="scientific">Sphingomonas jejuensis</name>
    <dbReference type="NCBI Taxonomy" id="904715"/>
    <lineage>
        <taxon>Bacteria</taxon>
        <taxon>Pseudomonadati</taxon>
        <taxon>Pseudomonadota</taxon>
        <taxon>Alphaproteobacteria</taxon>
        <taxon>Sphingomonadales</taxon>
        <taxon>Sphingomonadaceae</taxon>
        <taxon>Sphingomonas</taxon>
    </lineage>
</organism>
<dbReference type="Gene3D" id="3.20.10.10">
    <property type="entry name" value="D-amino Acid Aminotransferase, subunit A, domain 2"/>
    <property type="match status" value="1"/>
</dbReference>
<dbReference type="InterPro" id="IPR043131">
    <property type="entry name" value="BCAT-like_N"/>
</dbReference>
<accession>A0ABX0XQB9</accession>
<dbReference type="Pfam" id="PF01063">
    <property type="entry name" value="Aminotran_4"/>
    <property type="match status" value="1"/>
</dbReference>
<reference evidence="8 9" key="1">
    <citation type="submission" date="2020-03" db="EMBL/GenBank/DDBJ databases">
        <title>Genomic Encyclopedia of Type Strains, Phase IV (KMG-IV): sequencing the most valuable type-strain genomes for metagenomic binning, comparative biology and taxonomic classification.</title>
        <authorList>
            <person name="Goeker M."/>
        </authorList>
    </citation>
    <scope>NUCLEOTIDE SEQUENCE [LARGE SCALE GENOMIC DNA]</scope>
    <source>
        <strain evidence="8 9">DSM 27651</strain>
    </source>
</reference>
<keyword evidence="8" id="KW-0456">Lyase</keyword>
<dbReference type="InterPro" id="IPR005801">
    <property type="entry name" value="ADC_synthase"/>
</dbReference>
<comment type="cofactor">
    <cofactor evidence="1 6">
        <name>pyridoxal 5'-phosphate</name>
        <dbReference type="ChEBI" id="CHEBI:597326"/>
    </cofactor>
</comment>
<protein>
    <recommendedName>
        <fullName evidence="3">Probable branched-chain-amino-acid aminotransferase</fullName>
    </recommendedName>
</protein>
<dbReference type="RefSeq" id="WP_209023387.1">
    <property type="nucleotide sequence ID" value="NZ_JAATJE010000002.1"/>
</dbReference>
<dbReference type="Gene3D" id="3.60.120.10">
    <property type="entry name" value="Anthranilate synthase"/>
    <property type="match status" value="1"/>
</dbReference>
<evidence type="ECO:0000256" key="3">
    <source>
        <dbReference type="ARBA" id="ARBA00014472"/>
    </source>
</evidence>
<keyword evidence="8" id="KW-0032">Aminotransferase</keyword>
<dbReference type="GO" id="GO:0046820">
    <property type="term" value="F:4-amino-4-deoxychorismate synthase activity"/>
    <property type="evidence" value="ECO:0007669"/>
    <property type="project" value="UniProtKB-EC"/>
</dbReference>
<dbReference type="InterPro" id="IPR018300">
    <property type="entry name" value="Aminotrans_IV_CS"/>
</dbReference>
<dbReference type="InterPro" id="IPR019999">
    <property type="entry name" value="Anth_synth_I-like"/>
</dbReference>
<dbReference type="PRINTS" id="PR00095">
    <property type="entry name" value="ANTSNTHASEI"/>
</dbReference>
<keyword evidence="4 6" id="KW-0663">Pyridoxal phosphate</keyword>
<dbReference type="Gene3D" id="3.30.470.10">
    <property type="match status" value="1"/>
</dbReference>
<proteinExistence type="inferred from homology"/>
<gene>
    <name evidence="8" type="ORF">GGR88_002405</name>
</gene>
<keyword evidence="9" id="KW-1185">Reference proteome</keyword>
<evidence type="ECO:0000256" key="5">
    <source>
        <dbReference type="RuleBase" id="RU004106"/>
    </source>
</evidence>
<dbReference type="InterPro" id="IPR036038">
    <property type="entry name" value="Aminotransferase-like"/>
</dbReference>
<comment type="similarity">
    <text evidence="2 5">Belongs to the class-IV pyridoxal-phosphate-dependent aminotransferase family.</text>
</comment>
<dbReference type="PANTHER" id="PTHR11236:SF50">
    <property type="entry name" value="AMINODEOXYCHORISMATE SYNTHASE COMPONENT 1"/>
    <property type="match status" value="1"/>
</dbReference>
<keyword evidence="8" id="KW-0808">Transferase</keyword>
<dbReference type="GO" id="GO:0008696">
    <property type="term" value="F:4-amino-4-deoxychorismate lyase activity"/>
    <property type="evidence" value="ECO:0007669"/>
    <property type="project" value="UniProtKB-EC"/>
</dbReference>
<dbReference type="Proteomes" id="UP000734218">
    <property type="component" value="Unassembled WGS sequence"/>
</dbReference>
<evidence type="ECO:0000256" key="6">
    <source>
        <dbReference type="RuleBase" id="RU004516"/>
    </source>
</evidence>
<dbReference type="SUPFAM" id="SSF56752">
    <property type="entry name" value="D-aminoacid aminotransferase-like PLP-dependent enzymes"/>
    <property type="match status" value="1"/>
</dbReference>
<dbReference type="PANTHER" id="PTHR11236">
    <property type="entry name" value="AMINOBENZOATE/ANTHRANILATE SYNTHASE"/>
    <property type="match status" value="1"/>
</dbReference>
<evidence type="ECO:0000256" key="1">
    <source>
        <dbReference type="ARBA" id="ARBA00001933"/>
    </source>
</evidence>
<dbReference type="InterPro" id="IPR015890">
    <property type="entry name" value="Chorismate_C"/>
</dbReference>
<comment type="caution">
    <text evidence="8">The sequence shown here is derived from an EMBL/GenBank/DDBJ whole genome shotgun (WGS) entry which is preliminary data.</text>
</comment>
<dbReference type="SUPFAM" id="SSF56322">
    <property type="entry name" value="ADC synthase"/>
    <property type="match status" value="1"/>
</dbReference>
<dbReference type="PROSITE" id="PS00770">
    <property type="entry name" value="AA_TRANSFER_CLASS_4"/>
    <property type="match status" value="1"/>
</dbReference>
<sequence>MDAPFVLLDDARGGRARLFRAPRDVLVARSAEEVAALLDRLRGETRHAAGFLSYEAMEEGATSTGLPLAWFGLFDAWEPVDAAEWLPDPAGAWAGTPVPRIDRATYAARFAEVAEAIRAGEIYQANLSFPADVPVAGHPAALYAGLRARQRMAHGALLFTGDDWLLSLSPELFVAVEGDSVRARPMKGTAPPDAAPELLAGDEKQRAENLMIVDLMRNDLSRVAVPGSVHVPRLFAVERYPTVQQMVSDVAATLRSGVGPVDVIAAAFPCGSITGAPKRAAMARLRSVEQVPRGIYTGAIGHVSAQACDLNVAIRTLHIAGDGDRAVIGLGSGVVADSDADQEWAECLRKGSFVASDRAFDLIETMLFDANDGLMRLDLHIERMRQSARLFGYPFDRHDVRNELQAATFRLRQDATVRLLCGKSGAISVETRPPPDRPVGPVIVPVVPLPVAPHDIRLRHKTSDRAFYDTARRAAGAFEVLFRRPDGLLTEGSFTNLFVERGGTLLTPPLSRGLLPGVLRTALINEGRAVEADLTEGHLAEGFLIGNAVRGLLPARLASL</sequence>
<dbReference type="Pfam" id="PF00425">
    <property type="entry name" value="Chorismate_bind"/>
    <property type="match status" value="1"/>
</dbReference>
<dbReference type="InterPro" id="IPR001544">
    <property type="entry name" value="Aminotrans_IV"/>
</dbReference>
<evidence type="ECO:0000313" key="8">
    <source>
        <dbReference type="EMBL" id="NJC34891.1"/>
    </source>
</evidence>
<name>A0ABX0XQB9_9SPHN</name>
<feature type="domain" description="Chorismate-utilising enzyme C-terminal" evidence="7">
    <location>
        <begin position="103"/>
        <end position="350"/>
    </location>
</feature>
<evidence type="ECO:0000259" key="7">
    <source>
        <dbReference type="Pfam" id="PF00425"/>
    </source>
</evidence>